<dbReference type="Proteomes" id="UP000642993">
    <property type="component" value="Unassembled WGS sequence"/>
</dbReference>
<evidence type="ECO:0000259" key="3">
    <source>
        <dbReference type="Pfam" id="PF13828"/>
    </source>
</evidence>
<feature type="transmembrane region" description="Helical" evidence="2">
    <location>
        <begin position="110"/>
        <end position="139"/>
    </location>
</feature>
<accession>A0A927JEF5</accession>
<dbReference type="InterPro" id="IPR025241">
    <property type="entry name" value="DUF4190"/>
</dbReference>
<evidence type="ECO:0000313" key="5">
    <source>
        <dbReference type="Proteomes" id="UP000642993"/>
    </source>
</evidence>
<dbReference type="AlphaFoldDB" id="A0A927JEF5"/>
<keyword evidence="2" id="KW-0472">Membrane</keyword>
<feature type="region of interest" description="Disordered" evidence="1">
    <location>
        <begin position="1"/>
        <end position="80"/>
    </location>
</feature>
<dbReference type="EMBL" id="JACYWE010000009">
    <property type="protein sequence ID" value="MBD8507655.1"/>
    <property type="molecule type" value="Genomic_DNA"/>
</dbReference>
<evidence type="ECO:0000256" key="2">
    <source>
        <dbReference type="SAM" id="Phobius"/>
    </source>
</evidence>
<dbReference type="RefSeq" id="WP_192040108.1">
    <property type="nucleotide sequence ID" value="NZ_JACYWE010000009.1"/>
</dbReference>
<evidence type="ECO:0000313" key="4">
    <source>
        <dbReference type="EMBL" id="MBD8507655.1"/>
    </source>
</evidence>
<keyword evidence="5" id="KW-1185">Reference proteome</keyword>
<reference evidence="4" key="1">
    <citation type="submission" date="2020-09" db="EMBL/GenBank/DDBJ databases">
        <title>Hoyosella lacisalsi sp. nov., a halotolerant actinobacterium isolated from soil of Lake Gudzhirganskoe.</title>
        <authorList>
            <person name="Yang Q."/>
            <person name="Guo P.Y."/>
            <person name="Liu S.W."/>
            <person name="Li F.N."/>
            <person name="Sun C.H."/>
        </authorList>
    </citation>
    <scope>NUCLEOTIDE SEQUENCE</scope>
    <source>
        <strain evidence="4">G463</strain>
    </source>
</reference>
<keyword evidence="2" id="KW-0812">Transmembrane</keyword>
<proteinExistence type="predicted"/>
<name>A0A927JEF5_9ACTN</name>
<protein>
    <submittedName>
        <fullName evidence="4">DUF4190 domain-containing protein</fullName>
    </submittedName>
</protein>
<feature type="transmembrane region" description="Helical" evidence="2">
    <location>
        <begin position="151"/>
        <end position="177"/>
    </location>
</feature>
<organism evidence="4 5">
    <name type="scientific">Lolliginicoccus lacisalsi</name>
    <dbReference type="NCBI Taxonomy" id="2742202"/>
    <lineage>
        <taxon>Bacteria</taxon>
        <taxon>Bacillati</taxon>
        <taxon>Actinomycetota</taxon>
        <taxon>Actinomycetes</taxon>
        <taxon>Mycobacteriales</taxon>
        <taxon>Hoyosellaceae</taxon>
        <taxon>Lolliginicoccus</taxon>
    </lineage>
</organism>
<keyword evidence="2" id="KW-1133">Transmembrane helix</keyword>
<gene>
    <name evidence="4" type="ORF">HT102_14300</name>
</gene>
<comment type="caution">
    <text evidence="4">The sequence shown here is derived from an EMBL/GenBank/DDBJ whole genome shotgun (WGS) entry which is preliminary data.</text>
</comment>
<feature type="compositionally biased region" description="Low complexity" evidence="1">
    <location>
        <begin position="57"/>
        <end position="77"/>
    </location>
</feature>
<feature type="domain" description="DUF4190" evidence="3">
    <location>
        <begin position="110"/>
        <end position="171"/>
    </location>
</feature>
<sequence>MTTPQDPQDRDRSDDGASWPPPTGQSGNQWAGTGGYSYPPLGGDPQPPYGATGPAHDPYGAPPEYGYPAPDPATGAYYPPPPGAGGYPGYPGYPQGPGSPYGMAQRTNGLAIASLIVSIASLLCCGLFGFIGIILGVMARKQIRQTGENGDGLAIAGIAVGAAVTVLLVLFVILSVIGSAAGY</sequence>
<evidence type="ECO:0000256" key="1">
    <source>
        <dbReference type="SAM" id="MobiDB-lite"/>
    </source>
</evidence>
<dbReference type="Pfam" id="PF13828">
    <property type="entry name" value="DUF4190"/>
    <property type="match status" value="1"/>
</dbReference>